<protein>
    <recommendedName>
        <fullName evidence="4">Allergen Asp f 4</fullName>
    </recommendedName>
</protein>
<dbReference type="AlphaFoldDB" id="A0A2B7ZBV7"/>
<dbReference type="InterPro" id="IPR038903">
    <property type="entry name" value="Allergen_Asp_f_4"/>
</dbReference>
<organism evidence="2 3">
    <name type="scientific">[Emmonsia] crescens</name>
    <dbReference type="NCBI Taxonomy" id="73230"/>
    <lineage>
        <taxon>Eukaryota</taxon>
        <taxon>Fungi</taxon>
        <taxon>Dikarya</taxon>
        <taxon>Ascomycota</taxon>
        <taxon>Pezizomycotina</taxon>
        <taxon>Eurotiomycetes</taxon>
        <taxon>Eurotiomycetidae</taxon>
        <taxon>Onygenales</taxon>
        <taxon>Ajellomycetaceae</taxon>
        <taxon>Emergomyces</taxon>
    </lineage>
</organism>
<sequence>MQLKTTIALIVALALLGLGQPYGYNQHHNHISKRIDWTSILSKDFTTAGFGARATIGKGSIDTYQGNVGKPWGSNIIEVSESDAPKYQYVAQIKGQNREPWTVVFWNRVGPDGKFTGHFGHSALTFILNPGETKYVAFDENTQGGFGAYHGKDLPKDKWGSYACTWGEFDFGSEPNKRWSGFDVSAIQAQMAKMEVQGMKMCQVGGVCSTITADGKIDNAYGAFNRYIGGIGGNLPPGPVRLEVTIAYQG</sequence>
<evidence type="ECO:0000313" key="2">
    <source>
        <dbReference type="EMBL" id="PGH30673.1"/>
    </source>
</evidence>
<evidence type="ECO:0008006" key="4">
    <source>
        <dbReference type="Google" id="ProtNLM"/>
    </source>
</evidence>
<dbReference type="VEuPathDB" id="FungiDB:EMCG_09384"/>
<dbReference type="EMBL" id="PDND01000161">
    <property type="protein sequence ID" value="PGH30673.1"/>
    <property type="molecule type" value="Genomic_DNA"/>
</dbReference>
<keyword evidence="3" id="KW-1185">Reference proteome</keyword>
<evidence type="ECO:0000256" key="1">
    <source>
        <dbReference type="SAM" id="SignalP"/>
    </source>
</evidence>
<dbReference type="Pfam" id="PF25312">
    <property type="entry name" value="Allergen_Asp_f_4"/>
    <property type="match status" value="1"/>
</dbReference>
<dbReference type="PANTHER" id="PTHR42039:SF1">
    <property type="entry name" value="PUTATIVE (AFU_ORTHOLOGUE AFUA_3G02940)-RELATED"/>
    <property type="match status" value="1"/>
</dbReference>
<dbReference type="PANTHER" id="PTHR42039">
    <property type="entry name" value="PUTATIVE (AFU_ORTHOLOGUE AFUA_3G02940)-RELATED"/>
    <property type="match status" value="1"/>
</dbReference>
<comment type="caution">
    <text evidence="2">The sequence shown here is derived from an EMBL/GenBank/DDBJ whole genome shotgun (WGS) entry which is preliminary data.</text>
</comment>
<accession>A0A2B7ZBV7</accession>
<dbReference type="Proteomes" id="UP000226031">
    <property type="component" value="Unassembled WGS sequence"/>
</dbReference>
<keyword evidence="1" id="KW-0732">Signal</keyword>
<proteinExistence type="predicted"/>
<gene>
    <name evidence="2" type="ORF">GX50_06582</name>
</gene>
<evidence type="ECO:0000313" key="3">
    <source>
        <dbReference type="Proteomes" id="UP000226031"/>
    </source>
</evidence>
<feature type="signal peptide" evidence="1">
    <location>
        <begin position="1"/>
        <end position="19"/>
    </location>
</feature>
<name>A0A2B7ZBV7_9EURO</name>
<feature type="chain" id="PRO_5012496459" description="Allergen Asp f 4" evidence="1">
    <location>
        <begin position="20"/>
        <end position="250"/>
    </location>
</feature>
<dbReference type="GO" id="GO:0005576">
    <property type="term" value="C:extracellular region"/>
    <property type="evidence" value="ECO:0007669"/>
    <property type="project" value="InterPro"/>
</dbReference>
<reference evidence="2 3" key="1">
    <citation type="submission" date="2017-10" db="EMBL/GenBank/DDBJ databases">
        <title>Comparative genomics in systemic dimorphic fungi from Ajellomycetaceae.</title>
        <authorList>
            <person name="Munoz J.F."/>
            <person name="Mcewen J.G."/>
            <person name="Clay O.K."/>
            <person name="Cuomo C.A."/>
        </authorList>
    </citation>
    <scope>NUCLEOTIDE SEQUENCE [LARGE SCALE GENOMIC DNA]</scope>
    <source>
        <strain evidence="2 3">UAMH4076</strain>
    </source>
</reference>
<dbReference type="GO" id="GO:0019863">
    <property type="term" value="F:IgE binding"/>
    <property type="evidence" value="ECO:0007669"/>
    <property type="project" value="InterPro"/>
</dbReference>